<gene>
    <name evidence="9" type="ORF">FHR23_002640</name>
</gene>
<dbReference type="PRINTS" id="PR00800">
    <property type="entry name" value="YHDCRBOXLASE"/>
</dbReference>
<dbReference type="Gene3D" id="3.40.640.10">
    <property type="entry name" value="Type I PLP-dependent aspartate aminotransferase-like (Major domain)"/>
    <property type="match status" value="1"/>
</dbReference>
<dbReference type="InterPro" id="IPR015422">
    <property type="entry name" value="PyrdxlP-dep_Trfase_small"/>
</dbReference>
<evidence type="ECO:0000256" key="8">
    <source>
        <dbReference type="SAM" id="MobiDB-lite"/>
    </source>
</evidence>
<dbReference type="InterPro" id="IPR015421">
    <property type="entry name" value="PyrdxlP-dep_Trfase_major"/>
</dbReference>
<dbReference type="GO" id="GO:0016831">
    <property type="term" value="F:carboxy-lyase activity"/>
    <property type="evidence" value="ECO:0007669"/>
    <property type="project" value="UniProtKB-KW"/>
</dbReference>
<dbReference type="Gene3D" id="1.20.1340.10">
    <property type="entry name" value="dopa decarboxylase, N-terminal domain"/>
    <property type="match status" value="1"/>
</dbReference>
<proteinExistence type="inferred from homology"/>
<comment type="similarity">
    <text evidence="2 7">Belongs to the group II decarboxylase family.</text>
</comment>
<dbReference type="EMBL" id="JACIJI010000005">
    <property type="protein sequence ID" value="MBB5719692.1"/>
    <property type="molecule type" value="Genomic_DNA"/>
</dbReference>
<organism evidence="9 10">
    <name type="scientific">Stakelama sediminis</name>
    <dbReference type="NCBI Taxonomy" id="463200"/>
    <lineage>
        <taxon>Bacteria</taxon>
        <taxon>Pseudomonadati</taxon>
        <taxon>Pseudomonadota</taxon>
        <taxon>Alphaproteobacteria</taxon>
        <taxon>Sphingomonadales</taxon>
        <taxon>Sphingomonadaceae</taxon>
        <taxon>Stakelama</taxon>
    </lineage>
</organism>
<dbReference type="InterPro" id="IPR002129">
    <property type="entry name" value="PyrdxlP-dep_de-COase"/>
</dbReference>
<keyword evidence="5 7" id="KW-0456">Lyase</keyword>
<evidence type="ECO:0000256" key="1">
    <source>
        <dbReference type="ARBA" id="ARBA00001933"/>
    </source>
</evidence>
<evidence type="ECO:0000256" key="2">
    <source>
        <dbReference type="ARBA" id="ARBA00009533"/>
    </source>
</evidence>
<comment type="caution">
    <text evidence="9">The sequence shown here is derived from an EMBL/GenBank/DDBJ whole genome shotgun (WGS) entry which is preliminary data.</text>
</comment>
<evidence type="ECO:0000256" key="6">
    <source>
        <dbReference type="PIRSR" id="PIRSR602129-50"/>
    </source>
</evidence>
<sequence>MPDDQAETAIIVGARAESSSPATEAAEQENRTTLDPQDWSDIRRLGHRMLDTMIDHLAHRDEASLWRAAPPDIRATMQAPLPTRPTAPDAVFDQFRDTILPYDGGNTHPGFMGWVQGAGTSVGMLAEMLAGGLNANLGGRDHMPIAVEQQVAAWMRDVFSYPDTAGGQFLTGASQASFVALLIARVRACGEAVRREGSTAFPGLIAYTSEEVHGCIPRALEMAGLGTDALRRIAVDSAGRMRADALEAQIARDRADGLTPFLLIGTAGTVQCGAIDDLSALADIAARYGMHFHVDGALGALGMFSDMIAPKLAGIERSDSIAFDFHKWGHVPYDAGFLLVRDQAWQHATFAADARYLSRAETGLAGGDWWPCDTGPDLSRGFRALKTWFTLKTYGLRALGEAMAANCRLAQILAERVEAHRDLVLLAPVPLNIVCFGYAPDGRSGDGAVNRRIVEQLHHAGQVAPSLTMIDGRPAIRAAFVNHRSTLRDVERLIDGVVRFGAAETGK</sequence>
<dbReference type="PROSITE" id="PS00392">
    <property type="entry name" value="DDC_GAD_HDC_YDC"/>
    <property type="match status" value="1"/>
</dbReference>
<evidence type="ECO:0000256" key="5">
    <source>
        <dbReference type="ARBA" id="ARBA00023239"/>
    </source>
</evidence>
<dbReference type="AlphaFoldDB" id="A0A840Z1Y4"/>
<feature type="modified residue" description="N6-(pyridoxal phosphate)lysine" evidence="6">
    <location>
        <position position="327"/>
    </location>
</feature>
<protein>
    <submittedName>
        <fullName evidence="9">Glutamate/tyrosine decarboxylase-like PLP-dependent enzyme</fullName>
    </submittedName>
</protein>
<feature type="compositionally biased region" description="Low complexity" evidence="8">
    <location>
        <begin position="14"/>
        <end position="25"/>
    </location>
</feature>
<dbReference type="SUPFAM" id="SSF53383">
    <property type="entry name" value="PLP-dependent transferases"/>
    <property type="match status" value="1"/>
</dbReference>
<dbReference type="InterPro" id="IPR021115">
    <property type="entry name" value="Pyridoxal-P_BS"/>
</dbReference>
<dbReference type="RefSeq" id="WP_184004771.1">
    <property type="nucleotide sequence ID" value="NZ_BAABIF010000030.1"/>
</dbReference>
<feature type="region of interest" description="Disordered" evidence="8">
    <location>
        <begin position="1"/>
        <end position="32"/>
    </location>
</feature>
<evidence type="ECO:0000313" key="9">
    <source>
        <dbReference type="EMBL" id="MBB5719692.1"/>
    </source>
</evidence>
<keyword evidence="3" id="KW-0210">Decarboxylase</keyword>
<dbReference type="GO" id="GO:0006520">
    <property type="term" value="P:amino acid metabolic process"/>
    <property type="evidence" value="ECO:0007669"/>
    <property type="project" value="InterPro"/>
</dbReference>
<accession>A0A840Z1Y4</accession>
<name>A0A840Z1Y4_9SPHN</name>
<dbReference type="InterPro" id="IPR015424">
    <property type="entry name" value="PyrdxlP-dep_Trfase"/>
</dbReference>
<comment type="cofactor">
    <cofactor evidence="1 6 7">
        <name>pyridoxal 5'-phosphate</name>
        <dbReference type="ChEBI" id="CHEBI:597326"/>
    </cofactor>
</comment>
<dbReference type="GO" id="GO:0019752">
    <property type="term" value="P:carboxylic acid metabolic process"/>
    <property type="evidence" value="ECO:0007669"/>
    <property type="project" value="InterPro"/>
</dbReference>
<reference evidence="9 10" key="1">
    <citation type="submission" date="2020-08" db="EMBL/GenBank/DDBJ databases">
        <title>Genomic Encyclopedia of Type Strains, Phase IV (KMG-IV): sequencing the most valuable type-strain genomes for metagenomic binning, comparative biology and taxonomic classification.</title>
        <authorList>
            <person name="Goeker M."/>
        </authorList>
    </citation>
    <scope>NUCLEOTIDE SEQUENCE [LARGE SCALE GENOMIC DNA]</scope>
    <source>
        <strain evidence="9 10">DSM 27203</strain>
    </source>
</reference>
<keyword evidence="4 6" id="KW-0663">Pyridoxal phosphate</keyword>
<evidence type="ECO:0000256" key="7">
    <source>
        <dbReference type="RuleBase" id="RU000382"/>
    </source>
</evidence>
<dbReference type="PANTHER" id="PTHR11999">
    <property type="entry name" value="GROUP II PYRIDOXAL-5-PHOSPHATE DECARBOXYLASE"/>
    <property type="match status" value="1"/>
</dbReference>
<dbReference type="GO" id="GO:0030170">
    <property type="term" value="F:pyridoxal phosphate binding"/>
    <property type="evidence" value="ECO:0007669"/>
    <property type="project" value="InterPro"/>
</dbReference>
<dbReference type="Proteomes" id="UP000554342">
    <property type="component" value="Unassembled WGS sequence"/>
</dbReference>
<evidence type="ECO:0000256" key="3">
    <source>
        <dbReference type="ARBA" id="ARBA00022793"/>
    </source>
</evidence>
<keyword evidence="10" id="KW-1185">Reference proteome</keyword>
<dbReference type="InterPro" id="IPR010977">
    <property type="entry name" value="Aromatic_deC"/>
</dbReference>
<evidence type="ECO:0000256" key="4">
    <source>
        <dbReference type="ARBA" id="ARBA00022898"/>
    </source>
</evidence>
<evidence type="ECO:0000313" key="10">
    <source>
        <dbReference type="Proteomes" id="UP000554342"/>
    </source>
</evidence>
<dbReference type="Pfam" id="PF00282">
    <property type="entry name" value="Pyridoxal_deC"/>
    <property type="match status" value="1"/>
</dbReference>
<dbReference type="Gene3D" id="3.90.1150.10">
    <property type="entry name" value="Aspartate Aminotransferase, domain 1"/>
    <property type="match status" value="1"/>
</dbReference>
<dbReference type="PANTHER" id="PTHR11999:SF70">
    <property type="entry name" value="MIP05841P"/>
    <property type="match status" value="1"/>
</dbReference>